<accession>A0A3N2BGJ3</accession>
<proteinExistence type="predicted"/>
<comment type="subcellular location">
    <subcellularLocation>
        <location evidence="1">Membrane</location>
        <topology evidence="1">Multi-pass membrane protein</topology>
    </subcellularLocation>
</comment>
<protein>
    <submittedName>
        <fullName evidence="6">Putative membrane protein</fullName>
    </submittedName>
</protein>
<feature type="transmembrane region" description="Helical" evidence="5">
    <location>
        <begin position="50"/>
        <end position="67"/>
    </location>
</feature>
<dbReference type="OrthoDB" id="9788974at2"/>
<dbReference type="Pfam" id="PF07681">
    <property type="entry name" value="DoxX"/>
    <property type="match status" value="1"/>
</dbReference>
<reference evidence="6 7" key="1">
    <citation type="submission" date="2018-11" db="EMBL/GenBank/DDBJ databases">
        <title>Sequencing the genomes of 1000 actinobacteria strains.</title>
        <authorList>
            <person name="Klenk H.-P."/>
        </authorList>
    </citation>
    <scope>NUCLEOTIDE SEQUENCE [LARGE SCALE GENOMIC DNA]</scope>
    <source>
        <strain evidence="6 7">DSM 11294</strain>
    </source>
</reference>
<dbReference type="EMBL" id="RKHK01000001">
    <property type="protein sequence ID" value="ROR74369.1"/>
    <property type="molecule type" value="Genomic_DNA"/>
</dbReference>
<keyword evidence="3 5" id="KW-1133">Transmembrane helix</keyword>
<evidence type="ECO:0000256" key="1">
    <source>
        <dbReference type="ARBA" id="ARBA00004141"/>
    </source>
</evidence>
<comment type="caution">
    <text evidence="6">The sequence shown here is derived from an EMBL/GenBank/DDBJ whole genome shotgun (WGS) entry which is preliminary data.</text>
</comment>
<evidence type="ECO:0000256" key="3">
    <source>
        <dbReference type="ARBA" id="ARBA00022989"/>
    </source>
</evidence>
<feature type="transmembrane region" description="Helical" evidence="5">
    <location>
        <begin position="12"/>
        <end position="30"/>
    </location>
</feature>
<dbReference type="RefSeq" id="WP_123304665.1">
    <property type="nucleotide sequence ID" value="NZ_RKHK01000001.1"/>
</dbReference>
<organism evidence="6 7">
    <name type="scientific">Bogoriella caseilytica</name>
    <dbReference type="NCBI Taxonomy" id="56055"/>
    <lineage>
        <taxon>Bacteria</taxon>
        <taxon>Bacillati</taxon>
        <taxon>Actinomycetota</taxon>
        <taxon>Actinomycetes</taxon>
        <taxon>Micrococcales</taxon>
        <taxon>Bogoriellaceae</taxon>
        <taxon>Bogoriella</taxon>
    </lineage>
</organism>
<dbReference type="PANTHER" id="PTHR36974:SF1">
    <property type="entry name" value="DOXX FAMILY MEMBRANE PROTEIN"/>
    <property type="match status" value="1"/>
</dbReference>
<evidence type="ECO:0000313" key="6">
    <source>
        <dbReference type="EMBL" id="ROR74369.1"/>
    </source>
</evidence>
<evidence type="ECO:0000256" key="5">
    <source>
        <dbReference type="SAM" id="Phobius"/>
    </source>
</evidence>
<keyword evidence="2 5" id="KW-0812">Transmembrane</keyword>
<keyword evidence="7" id="KW-1185">Reference proteome</keyword>
<keyword evidence="4 5" id="KW-0472">Membrane</keyword>
<dbReference type="GO" id="GO:0016020">
    <property type="term" value="C:membrane"/>
    <property type="evidence" value="ECO:0007669"/>
    <property type="project" value="UniProtKB-SubCell"/>
</dbReference>
<sequence>MSRPPRNAVRSLTRWALGSALVFAGIGHLTFAREEFQAQVPPWVPVDDDVTVLASGVAEIGLGAALLSGWRKRAVGHLAAAFFVAVFPGNLSQWKNRRDAFGLDTDRKRLLRLPFQIPLIAAAIWSTRPRRGATAV</sequence>
<dbReference type="PANTHER" id="PTHR36974">
    <property type="entry name" value="MEMBRANE PROTEIN-RELATED"/>
    <property type="match status" value="1"/>
</dbReference>
<dbReference type="Proteomes" id="UP000280668">
    <property type="component" value="Unassembled WGS sequence"/>
</dbReference>
<dbReference type="AlphaFoldDB" id="A0A3N2BGJ3"/>
<evidence type="ECO:0000256" key="2">
    <source>
        <dbReference type="ARBA" id="ARBA00022692"/>
    </source>
</evidence>
<name>A0A3N2BGJ3_9MICO</name>
<gene>
    <name evidence="6" type="ORF">EDD31_2781</name>
</gene>
<dbReference type="InterPro" id="IPR032808">
    <property type="entry name" value="DoxX"/>
</dbReference>
<evidence type="ECO:0000313" key="7">
    <source>
        <dbReference type="Proteomes" id="UP000280668"/>
    </source>
</evidence>
<evidence type="ECO:0000256" key="4">
    <source>
        <dbReference type="ARBA" id="ARBA00023136"/>
    </source>
</evidence>